<organism evidence="2">
    <name type="scientific">hydrothermal vent metagenome</name>
    <dbReference type="NCBI Taxonomy" id="652676"/>
    <lineage>
        <taxon>unclassified sequences</taxon>
        <taxon>metagenomes</taxon>
        <taxon>ecological metagenomes</taxon>
    </lineage>
</organism>
<feature type="non-terminal residue" evidence="2">
    <location>
        <position position="157"/>
    </location>
</feature>
<proteinExistence type="predicted"/>
<reference evidence="2" key="1">
    <citation type="submission" date="2018-06" db="EMBL/GenBank/DDBJ databases">
        <authorList>
            <person name="Zhirakovskaya E."/>
        </authorList>
    </citation>
    <scope>NUCLEOTIDE SEQUENCE</scope>
</reference>
<dbReference type="AlphaFoldDB" id="A0A3B1AA95"/>
<dbReference type="EMBL" id="UOFV01000228">
    <property type="protein sequence ID" value="VAX00952.1"/>
    <property type="molecule type" value="Genomic_DNA"/>
</dbReference>
<evidence type="ECO:0000313" key="2">
    <source>
        <dbReference type="EMBL" id="VAX00952.1"/>
    </source>
</evidence>
<sequence>MQKQELTPNDNFKSNVKCRSKKTERPVLKNDFHNEWVILHGDIEKYERFSLVIKLVSVLTSVFSMAFIANGWIAVVVILVLWLQDGIWKTFQKRLETRVVFIEQKLKNKSDENNTAFQLYSQWGEKRQGVVGLVKEYLLNSIKPTVAYPYAVLVLLV</sequence>
<gene>
    <name evidence="2" type="ORF">MNBD_GAMMA19-701</name>
</gene>
<evidence type="ECO:0000256" key="1">
    <source>
        <dbReference type="SAM" id="Phobius"/>
    </source>
</evidence>
<name>A0A3B1AA95_9ZZZZ</name>
<feature type="transmembrane region" description="Helical" evidence="1">
    <location>
        <begin position="55"/>
        <end position="83"/>
    </location>
</feature>
<keyword evidence="1" id="KW-0812">Transmembrane</keyword>
<keyword evidence="1" id="KW-1133">Transmembrane helix</keyword>
<keyword evidence="1" id="KW-0472">Membrane</keyword>
<accession>A0A3B1AA95</accession>
<protein>
    <submittedName>
        <fullName evidence="2">Uncharacterized protein</fullName>
    </submittedName>
</protein>